<dbReference type="Proteomes" id="UP001232063">
    <property type="component" value="Unassembled WGS sequence"/>
</dbReference>
<keyword evidence="4" id="KW-1185">Reference proteome</keyword>
<name>A0AAE3RDT8_9BACT</name>
<dbReference type="InterPro" id="IPR001789">
    <property type="entry name" value="Sig_transdc_resp-reg_receiver"/>
</dbReference>
<proteinExistence type="predicted"/>
<dbReference type="SUPFAM" id="SSF52172">
    <property type="entry name" value="CheY-like"/>
    <property type="match status" value="1"/>
</dbReference>
<evidence type="ECO:0000313" key="3">
    <source>
        <dbReference type="EMBL" id="MDJ1506860.1"/>
    </source>
</evidence>
<dbReference type="AlphaFoldDB" id="A0AAE3RDT8"/>
<feature type="modified residue" description="4-aspartylphosphate" evidence="1">
    <location>
        <position position="58"/>
    </location>
</feature>
<dbReference type="InterPro" id="IPR011006">
    <property type="entry name" value="CheY-like_superfamily"/>
</dbReference>
<comment type="caution">
    <text evidence="3">The sequence shown here is derived from an EMBL/GenBank/DDBJ whole genome shotgun (WGS) entry which is preliminary data.</text>
</comment>
<dbReference type="EMBL" id="JASJOU010000030">
    <property type="protein sequence ID" value="MDJ1506860.1"/>
    <property type="molecule type" value="Genomic_DNA"/>
</dbReference>
<gene>
    <name evidence="3" type="ORF">QNI22_39855</name>
</gene>
<dbReference type="PROSITE" id="PS50110">
    <property type="entry name" value="RESPONSE_REGULATORY"/>
    <property type="match status" value="1"/>
</dbReference>
<evidence type="ECO:0000256" key="1">
    <source>
        <dbReference type="PROSITE-ProRule" id="PRU00169"/>
    </source>
</evidence>
<protein>
    <recommendedName>
        <fullName evidence="2">Response regulatory domain-containing protein</fullName>
    </recommendedName>
</protein>
<sequence>MPSSFRLLVLKSNKDEIATLQSILQQNFPNWTYYIFMEKEELLRFLEQENTVSLLLLDSEMSEGESLDLLRQLRLLQSGELLPIVGFCPNASLATTNALILGGTTTFFQKPTTTEALLNLLKKLPAFT</sequence>
<organism evidence="3 4">
    <name type="scientific">Xanthocytophaga agilis</name>
    <dbReference type="NCBI Taxonomy" id="3048010"/>
    <lineage>
        <taxon>Bacteria</taxon>
        <taxon>Pseudomonadati</taxon>
        <taxon>Bacteroidota</taxon>
        <taxon>Cytophagia</taxon>
        <taxon>Cytophagales</taxon>
        <taxon>Rhodocytophagaceae</taxon>
        <taxon>Xanthocytophaga</taxon>
    </lineage>
</organism>
<accession>A0AAE3RDT8</accession>
<feature type="domain" description="Response regulatory" evidence="2">
    <location>
        <begin position="6"/>
        <end position="125"/>
    </location>
</feature>
<dbReference type="RefSeq" id="WP_314520129.1">
    <property type="nucleotide sequence ID" value="NZ_JASJOU010000030.1"/>
</dbReference>
<dbReference type="GO" id="GO:0000160">
    <property type="term" value="P:phosphorelay signal transduction system"/>
    <property type="evidence" value="ECO:0007669"/>
    <property type="project" value="InterPro"/>
</dbReference>
<evidence type="ECO:0000259" key="2">
    <source>
        <dbReference type="PROSITE" id="PS50110"/>
    </source>
</evidence>
<dbReference type="Gene3D" id="3.40.50.2300">
    <property type="match status" value="1"/>
</dbReference>
<keyword evidence="1" id="KW-0597">Phosphoprotein</keyword>
<evidence type="ECO:0000313" key="4">
    <source>
        <dbReference type="Proteomes" id="UP001232063"/>
    </source>
</evidence>
<reference evidence="3" key="1">
    <citation type="submission" date="2023-05" db="EMBL/GenBank/DDBJ databases">
        <authorList>
            <person name="Zhang X."/>
        </authorList>
    </citation>
    <scope>NUCLEOTIDE SEQUENCE</scope>
    <source>
        <strain evidence="3">BD1B2-1</strain>
    </source>
</reference>